<evidence type="ECO:0000259" key="4">
    <source>
        <dbReference type="PROSITE" id="PS50195"/>
    </source>
</evidence>
<dbReference type="PROSITE" id="PS50195">
    <property type="entry name" value="PX"/>
    <property type="match status" value="1"/>
</dbReference>
<sequence>MTFETYFNYLMASKIFWLLLVMILSISTFGFWICSILIISFMTSITGFVVTSYYEKNRRIYINFNSARQKPKRRPLPILGIPKVVSQMNSFPDCPKYDQRLTGSNEIDEPLQEIIIYILRDFIQSWYKSVSSNEDFLIDLNEMCRRMINNFSNNAKQVNWLSFFTQGVVEEFTSHLRLYRHAELIVKKKQKEKLNNPPSIESVFFDLETNAEGSICRENVCTSSESEIAYMRYISDVVLYLLLPPDDFNNRVLKQCLREVLLCSVLQPLISQFSDPDVINQNLIWMCKDHPLSSKSLLSVLRRTDNNEELNAFFQICKHELKVQNAKDTGDKDEMKKYMRSIMFVQNIARQRYDKLVGLSKVADTDFSEFYLERDCTDSPHLGNSAKLVSLPFDVILNNNIALHYFTQYLINIEAEGYVFLYHNIESFRTTVGLLAEDILPDQQSINEKLRDLALQIFDTHLGANATSRVNLDETLLRKLLSRLKTETITETCFDEVQEKVYEILENEFYLTGFKDSKQYVKLLAELDLLHDLNSSSDIDSLSSSKSEEEEKFNCDTVVPTDEEMLNELLSVEISPEDFDFPDISSGPLLEEAKEIGTLYAEVHSTGITHHAGRTFAVYAISVCHQRIDGPEEKWFVIRRYSEFYDFHELLVSKYPVLASYNFPPKKPFNNLSRQLMEKRRHMLNGFIQFLLSPEMLAVCDGLNLLVYNFLQPNVSENKKKSFIRSVVNPFKTSVKTVSQIVKMVPDTFFELKGGLVRNFFRNSEIDSCDVPDGKFLPFKDSRAEDIPFRIILLLMDEVFNLRNKDLWFRRRIMALLRQIIKTMQGGAINRKIKEYIRGLTSVTQIAEWLKILCASVWPDGVLAGPSPERDQNTKLRTCIAAKTLLFSAIPDELKHIIGYETSFKGAMLIFNMFQYPSLNRRLLFVLLENFLTVLFPENKMPELFEKLHLPSDRLKKVYTASVDKINRDQQTSQGITKVIETKPNEDFETKLNEVKEKPNVKVRKEPKNKLSFQCLSQQNSLPSPKPKRRKKSVEKAIFYTELPEKEDAVILPLSR</sequence>
<feature type="domain" description="PX" evidence="4">
    <location>
        <begin position="597"/>
        <end position="718"/>
    </location>
</feature>
<dbReference type="PROSITE" id="PS50132">
    <property type="entry name" value="RGS"/>
    <property type="match status" value="1"/>
</dbReference>
<dbReference type="SMART" id="SM00315">
    <property type="entry name" value="RGS"/>
    <property type="match status" value="1"/>
</dbReference>
<dbReference type="Gene3D" id="1.10.167.10">
    <property type="entry name" value="Regulator of G-protein Signalling 4, domain 2"/>
    <property type="match status" value="1"/>
</dbReference>
<dbReference type="InterPro" id="IPR001683">
    <property type="entry name" value="PX_dom"/>
</dbReference>
<evidence type="ECO:0000313" key="7">
    <source>
        <dbReference type="Proteomes" id="UP000054359"/>
    </source>
</evidence>
<dbReference type="InterPro" id="IPR044926">
    <property type="entry name" value="RGS_subdomain_2"/>
</dbReference>
<dbReference type="Pfam" id="PF00787">
    <property type="entry name" value="PX"/>
    <property type="match status" value="1"/>
</dbReference>
<protein>
    <submittedName>
        <fullName evidence="6">Sorting nexin-13</fullName>
    </submittedName>
</protein>
<dbReference type="Gene3D" id="3.30.1520.10">
    <property type="entry name" value="Phox-like domain"/>
    <property type="match status" value="1"/>
</dbReference>
<evidence type="ECO:0000259" key="5">
    <source>
        <dbReference type="PROSITE" id="PS51207"/>
    </source>
</evidence>
<dbReference type="AlphaFoldDB" id="A0A087T6X1"/>
<evidence type="ECO:0000256" key="1">
    <source>
        <dbReference type="ARBA" id="ARBA00010883"/>
    </source>
</evidence>
<keyword evidence="7" id="KW-1185">Reference proteome</keyword>
<dbReference type="OMA" id="ICRDMIC"/>
<evidence type="ECO:0000313" key="6">
    <source>
        <dbReference type="EMBL" id="KFM60860.1"/>
    </source>
</evidence>
<dbReference type="SUPFAM" id="SSF64268">
    <property type="entry name" value="PX domain"/>
    <property type="match status" value="1"/>
</dbReference>
<dbReference type="EMBL" id="KK113709">
    <property type="protein sequence ID" value="KFM60860.1"/>
    <property type="molecule type" value="Genomic_DNA"/>
</dbReference>
<dbReference type="PANTHER" id="PTHR22775">
    <property type="entry name" value="SORTING NEXIN"/>
    <property type="match status" value="1"/>
</dbReference>
<dbReference type="Pfam" id="PF00615">
    <property type="entry name" value="RGS"/>
    <property type="match status" value="1"/>
</dbReference>
<dbReference type="Pfam" id="PF08628">
    <property type="entry name" value="Nexin_C"/>
    <property type="match status" value="1"/>
</dbReference>
<gene>
    <name evidence="6" type="ORF">X975_09788</name>
</gene>
<feature type="domain" description="PXA" evidence="5">
    <location>
        <begin position="104"/>
        <end position="291"/>
    </location>
</feature>
<feature type="domain" description="RGS" evidence="3">
    <location>
        <begin position="392"/>
        <end position="510"/>
    </location>
</feature>
<dbReference type="PANTHER" id="PTHR22775:SF3">
    <property type="entry name" value="SORTING NEXIN-13"/>
    <property type="match status" value="1"/>
</dbReference>
<dbReference type="InterPro" id="IPR003114">
    <property type="entry name" value="Phox_assoc"/>
</dbReference>
<dbReference type="GO" id="GO:0035091">
    <property type="term" value="F:phosphatidylinositol binding"/>
    <property type="evidence" value="ECO:0007669"/>
    <property type="project" value="InterPro"/>
</dbReference>
<proteinExistence type="inferred from homology"/>
<dbReference type="SMART" id="SM00313">
    <property type="entry name" value="PXA"/>
    <property type="match status" value="1"/>
</dbReference>
<dbReference type="Proteomes" id="UP000054359">
    <property type="component" value="Unassembled WGS sequence"/>
</dbReference>
<dbReference type="PROSITE" id="PS51207">
    <property type="entry name" value="PXA"/>
    <property type="match status" value="1"/>
</dbReference>
<evidence type="ECO:0000259" key="3">
    <source>
        <dbReference type="PROSITE" id="PS50132"/>
    </source>
</evidence>
<dbReference type="OrthoDB" id="5772781at2759"/>
<organism evidence="6 7">
    <name type="scientific">Stegodyphus mimosarum</name>
    <name type="common">African social velvet spider</name>
    <dbReference type="NCBI Taxonomy" id="407821"/>
    <lineage>
        <taxon>Eukaryota</taxon>
        <taxon>Metazoa</taxon>
        <taxon>Ecdysozoa</taxon>
        <taxon>Arthropoda</taxon>
        <taxon>Chelicerata</taxon>
        <taxon>Arachnida</taxon>
        <taxon>Araneae</taxon>
        <taxon>Araneomorphae</taxon>
        <taxon>Entelegynae</taxon>
        <taxon>Eresoidea</taxon>
        <taxon>Eresidae</taxon>
        <taxon>Stegodyphus</taxon>
    </lineage>
</organism>
<dbReference type="STRING" id="407821.A0A087T6X1"/>
<comment type="similarity">
    <text evidence="1">Belongs to the sorting nexin family.</text>
</comment>
<feature type="region of interest" description="Disordered" evidence="2">
    <location>
        <begin position="1014"/>
        <end position="1033"/>
    </location>
</feature>
<dbReference type="GO" id="GO:0005769">
    <property type="term" value="C:early endosome"/>
    <property type="evidence" value="ECO:0007669"/>
    <property type="project" value="TreeGrafter"/>
</dbReference>
<evidence type="ECO:0000256" key="2">
    <source>
        <dbReference type="SAM" id="MobiDB-lite"/>
    </source>
</evidence>
<dbReference type="InterPro" id="IPR013937">
    <property type="entry name" value="Sorting_nexin_C"/>
</dbReference>
<dbReference type="Pfam" id="PF02194">
    <property type="entry name" value="PXA"/>
    <property type="match status" value="1"/>
</dbReference>
<dbReference type="SMART" id="SM00312">
    <property type="entry name" value="PX"/>
    <property type="match status" value="1"/>
</dbReference>
<name>A0A087T6X1_STEMI</name>
<feature type="non-terminal residue" evidence="6">
    <location>
        <position position="1056"/>
    </location>
</feature>
<dbReference type="InterPro" id="IPR016137">
    <property type="entry name" value="RGS"/>
</dbReference>
<dbReference type="InterPro" id="IPR036305">
    <property type="entry name" value="RGS_sf"/>
</dbReference>
<reference evidence="6 7" key="1">
    <citation type="submission" date="2013-11" db="EMBL/GenBank/DDBJ databases">
        <title>Genome sequencing of Stegodyphus mimosarum.</title>
        <authorList>
            <person name="Bechsgaard J."/>
        </authorList>
    </citation>
    <scope>NUCLEOTIDE SEQUENCE [LARGE SCALE GENOMIC DNA]</scope>
</reference>
<dbReference type="SUPFAM" id="SSF48097">
    <property type="entry name" value="Regulator of G-protein signaling, RGS"/>
    <property type="match status" value="1"/>
</dbReference>
<accession>A0A087T6X1</accession>
<dbReference type="InterPro" id="IPR036871">
    <property type="entry name" value="PX_dom_sf"/>
</dbReference>